<evidence type="ECO:0000256" key="1">
    <source>
        <dbReference type="SAM" id="MobiDB-lite"/>
    </source>
</evidence>
<name>J3MWM2_ORYBR</name>
<dbReference type="AlphaFoldDB" id="J3MWM2"/>
<feature type="region of interest" description="Disordered" evidence="1">
    <location>
        <begin position="1"/>
        <end position="80"/>
    </location>
</feature>
<feature type="compositionally biased region" description="Basic residues" evidence="1">
    <location>
        <begin position="30"/>
        <end position="46"/>
    </location>
</feature>
<protein>
    <submittedName>
        <fullName evidence="2">Uncharacterized protein</fullName>
    </submittedName>
</protein>
<evidence type="ECO:0000313" key="3">
    <source>
        <dbReference type="Proteomes" id="UP000006038"/>
    </source>
</evidence>
<dbReference type="Gramene" id="OB09G14010.1">
    <property type="protein sequence ID" value="OB09G14010.1"/>
    <property type="gene ID" value="OB09G14010"/>
</dbReference>
<organism evidence="2">
    <name type="scientific">Oryza brachyantha</name>
    <name type="common">malo sina</name>
    <dbReference type="NCBI Taxonomy" id="4533"/>
    <lineage>
        <taxon>Eukaryota</taxon>
        <taxon>Viridiplantae</taxon>
        <taxon>Streptophyta</taxon>
        <taxon>Embryophyta</taxon>
        <taxon>Tracheophyta</taxon>
        <taxon>Spermatophyta</taxon>
        <taxon>Magnoliopsida</taxon>
        <taxon>Liliopsida</taxon>
        <taxon>Poales</taxon>
        <taxon>Poaceae</taxon>
        <taxon>BOP clade</taxon>
        <taxon>Oryzoideae</taxon>
        <taxon>Oryzeae</taxon>
        <taxon>Oryzinae</taxon>
        <taxon>Oryza</taxon>
    </lineage>
</organism>
<reference evidence="2" key="1">
    <citation type="journal article" date="2013" name="Nat. Commun.">
        <title>Whole-genome sequencing of Oryza brachyantha reveals mechanisms underlying Oryza genome evolution.</title>
        <authorList>
            <person name="Chen J."/>
            <person name="Huang Q."/>
            <person name="Gao D."/>
            <person name="Wang J."/>
            <person name="Lang Y."/>
            <person name="Liu T."/>
            <person name="Li B."/>
            <person name="Bai Z."/>
            <person name="Luis Goicoechea J."/>
            <person name="Liang C."/>
            <person name="Chen C."/>
            <person name="Zhang W."/>
            <person name="Sun S."/>
            <person name="Liao Y."/>
            <person name="Zhang X."/>
            <person name="Yang L."/>
            <person name="Song C."/>
            <person name="Wang M."/>
            <person name="Shi J."/>
            <person name="Liu G."/>
            <person name="Liu J."/>
            <person name="Zhou H."/>
            <person name="Zhou W."/>
            <person name="Yu Q."/>
            <person name="An N."/>
            <person name="Chen Y."/>
            <person name="Cai Q."/>
            <person name="Wang B."/>
            <person name="Liu B."/>
            <person name="Min J."/>
            <person name="Huang Y."/>
            <person name="Wu H."/>
            <person name="Li Z."/>
            <person name="Zhang Y."/>
            <person name="Yin Y."/>
            <person name="Song W."/>
            <person name="Jiang J."/>
            <person name="Jackson S.A."/>
            <person name="Wing R.A."/>
            <person name="Wang J."/>
            <person name="Chen M."/>
        </authorList>
    </citation>
    <scope>NUCLEOTIDE SEQUENCE [LARGE SCALE GENOMIC DNA]</scope>
    <source>
        <strain evidence="2">cv. IRGC 101232</strain>
    </source>
</reference>
<keyword evidence="3" id="KW-1185">Reference proteome</keyword>
<feature type="compositionally biased region" description="Basic and acidic residues" evidence="1">
    <location>
        <begin position="55"/>
        <end position="65"/>
    </location>
</feature>
<dbReference type="HOGENOM" id="CLU_2593647_0_0_1"/>
<feature type="compositionally biased region" description="Low complexity" evidence="1">
    <location>
        <begin position="67"/>
        <end position="80"/>
    </location>
</feature>
<reference evidence="2" key="2">
    <citation type="submission" date="2013-04" db="UniProtKB">
        <authorList>
            <consortium name="EnsemblPlants"/>
        </authorList>
    </citation>
    <scope>IDENTIFICATION</scope>
</reference>
<dbReference type="EnsemblPlants" id="OB09G14010.1">
    <property type="protein sequence ID" value="OB09G14010.1"/>
    <property type="gene ID" value="OB09G14010"/>
</dbReference>
<sequence length="80" mass="8818">MDQVRTGEEEATERRRRRPARPVMPNAIPGHRKPDRKRPGRRRSAGRRGAAAGNDPRRSPDDTRDGAPSTSTTASRTAAC</sequence>
<proteinExistence type="predicted"/>
<dbReference type="Proteomes" id="UP000006038">
    <property type="component" value="Chromosome 9"/>
</dbReference>
<accession>J3MWM2</accession>
<evidence type="ECO:0000313" key="2">
    <source>
        <dbReference type="EnsemblPlants" id="OB09G14010.1"/>
    </source>
</evidence>